<organism evidence="1 2">
    <name type="scientific">Desertifilum tharense IPPAS B-1220</name>
    <dbReference type="NCBI Taxonomy" id="1781255"/>
    <lineage>
        <taxon>Bacteria</taxon>
        <taxon>Bacillati</taxon>
        <taxon>Cyanobacteriota</taxon>
        <taxon>Cyanophyceae</taxon>
        <taxon>Desertifilales</taxon>
        <taxon>Desertifilaceae</taxon>
        <taxon>Desertifilum</taxon>
    </lineage>
</organism>
<accession>A0ACD5GS01</accession>
<name>A0ACD5GS01_9CYAN</name>
<sequence length="57" mass="6419">MLSIPQTSDLQLPNLPPGTFGTPIIGEIREFAADPIAYMWDRYRRYTPSLKLTLGVP</sequence>
<dbReference type="Proteomes" id="UP000095472">
    <property type="component" value="Chromosome"/>
</dbReference>
<evidence type="ECO:0000313" key="2">
    <source>
        <dbReference type="Proteomes" id="UP000095472"/>
    </source>
</evidence>
<gene>
    <name evidence="1" type="ORF">BH720_029975</name>
</gene>
<keyword evidence="2" id="KW-1185">Reference proteome</keyword>
<reference evidence="1 2" key="1">
    <citation type="journal article" date="2016" name="Genome Announc.">
        <title>Draft Genome Sequence of the Thermotolerant Cyanobacterium Desertifilum sp. IPPAS B-1220.</title>
        <authorList>
            <person name="Mironov K.S."/>
            <person name="Sinetova M.A."/>
            <person name="Bolatkhan K."/>
            <person name="Zayadan B.K."/>
            <person name="Ustinova V.V."/>
            <person name="Kupriyanova E.V."/>
            <person name="Skrypnik A.N."/>
            <person name="Gogoleva N.E."/>
            <person name="Gogolev Y.V."/>
            <person name="Los D.A."/>
        </authorList>
    </citation>
    <scope>NUCLEOTIDE SEQUENCE [LARGE SCALE GENOMIC DNA]</scope>
    <source>
        <strain evidence="1 2">IPPAS B-1220</strain>
    </source>
</reference>
<evidence type="ECO:0000313" key="1">
    <source>
        <dbReference type="EMBL" id="XPM63482.1"/>
    </source>
</evidence>
<protein>
    <submittedName>
        <fullName evidence="1">Uncharacterized protein</fullName>
    </submittedName>
</protein>
<proteinExistence type="predicted"/>
<dbReference type="EMBL" id="CP182909">
    <property type="protein sequence ID" value="XPM63482.1"/>
    <property type="molecule type" value="Genomic_DNA"/>
</dbReference>